<accession>A0AAQ4EV46</accession>
<evidence type="ECO:0000313" key="2">
    <source>
        <dbReference type="Proteomes" id="UP001321473"/>
    </source>
</evidence>
<protein>
    <submittedName>
        <fullName evidence="1">Uncharacterized protein</fullName>
    </submittedName>
</protein>
<dbReference type="AlphaFoldDB" id="A0AAQ4EV46"/>
<keyword evidence="2" id="KW-1185">Reference proteome</keyword>
<organism evidence="1 2">
    <name type="scientific">Amblyomma americanum</name>
    <name type="common">Lone star tick</name>
    <dbReference type="NCBI Taxonomy" id="6943"/>
    <lineage>
        <taxon>Eukaryota</taxon>
        <taxon>Metazoa</taxon>
        <taxon>Ecdysozoa</taxon>
        <taxon>Arthropoda</taxon>
        <taxon>Chelicerata</taxon>
        <taxon>Arachnida</taxon>
        <taxon>Acari</taxon>
        <taxon>Parasitiformes</taxon>
        <taxon>Ixodida</taxon>
        <taxon>Ixodoidea</taxon>
        <taxon>Ixodidae</taxon>
        <taxon>Amblyomminae</taxon>
        <taxon>Amblyomma</taxon>
    </lineage>
</organism>
<name>A0AAQ4EV46_AMBAM</name>
<comment type="caution">
    <text evidence="1">The sequence shown here is derived from an EMBL/GenBank/DDBJ whole genome shotgun (WGS) entry which is preliminary data.</text>
</comment>
<evidence type="ECO:0000313" key="1">
    <source>
        <dbReference type="EMBL" id="KAK8778597.1"/>
    </source>
</evidence>
<dbReference type="Proteomes" id="UP001321473">
    <property type="component" value="Unassembled WGS sequence"/>
</dbReference>
<dbReference type="EMBL" id="JARKHS020010585">
    <property type="protein sequence ID" value="KAK8778597.1"/>
    <property type="molecule type" value="Genomic_DNA"/>
</dbReference>
<sequence>MAAPSRLWVFVLFDDSNDDCRLRRLSDYASAVWTSLIQVRSTTTEQFTPVDFLLRAEQKEVVNKVP</sequence>
<reference evidence="1 2" key="1">
    <citation type="journal article" date="2023" name="Arcadia Sci">
        <title>De novo assembly of a long-read Amblyomma americanum tick genome.</title>
        <authorList>
            <person name="Chou S."/>
            <person name="Poskanzer K.E."/>
            <person name="Rollins M."/>
            <person name="Thuy-Boun P.S."/>
        </authorList>
    </citation>
    <scope>NUCLEOTIDE SEQUENCE [LARGE SCALE GENOMIC DNA]</scope>
    <source>
        <strain evidence="1">F_SG_1</strain>
        <tissue evidence="1">Salivary glands</tissue>
    </source>
</reference>
<gene>
    <name evidence="1" type="ORF">V5799_020063</name>
</gene>
<proteinExistence type="predicted"/>